<protein>
    <submittedName>
        <fullName evidence="2">Uncharacterized protein</fullName>
    </submittedName>
</protein>
<sequence>MTMSDIETYKAAIEAIENEGLKPGSPEYAIACIVRAWLDYRPEEAAERVLADGRRIKGCYQYTRKRAEEIYRAMQAGPCVGVSADTMLEWILGYYGYTKDEAQALIEGGLMMAVYHAMAQSWTPYGMPDKMPTGKTQPDAGGDLSNRPKRKLAFDANLEDLL</sequence>
<feature type="region of interest" description="Disordered" evidence="1">
    <location>
        <begin position="128"/>
        <end position="148"/>
    </location>
</feature>
<proteinExistence type="predicted"/>
<gene>
    <name evidence="2" type="ORF">DW674_00875</name>
</gene>
<evidence type="ECO:0000256" key="1">
    <source>
        <dbReference type="SAM" id="MobiDB-lite"/>
    </source>
</evidence>
<dbReference type="Proteomes" id="UP000283442">
    <property type="component" value="Unassembled WGS sequence"/>
</dbReference>
<organism evidence="2 3">
    <name type="scientific">Mitsuokella multacida</name>
    <dbReference type="NCBI Taxonomy" id="52226"/>
    <lineage>
        <taxon>Bacteria</taxon>
        <taxon>Bacillati</taxon>
        <taxon>Bacillota</taxon>
        <taxon>Negativicutes</taxon>
        <taxon>Selenomonadales</taxon>
        <taxon>Selenomonadaceae</taxon>
        <taxon>Mitsuokella</taxon>
    </lineage>
</organism>
<evidence type="ECO:0000313" key="2">
    <source>
        <dbReference type="EMBL" id="RHF53447.1"/>
    </source>
</evidence>
<dbReference type="AlphaFoldDB" id="A0A414NZW1"/>
<comment type="caution">
    <text evidence="2">The sequence shown here is derived from an EMBL/GenBank/DDBJ whole genome shotgun (WGS) entry which is preliminary data.</text>
</comment>
<evidence type="ECO:0000313" key="3">
    <source>
        <dbReference type="Proteomes" id="UP000283442"/>
    </source>
</evidence>
<name>A0A414NZW1_9FIRM</name>
<reference evidence="2 3" key="1">
    <citation type="submission" date="2018-08" db="EMBL/GenBank/DDBJ databases">
        <title>A genome reference for cultivated species of the human gut microbiota.</title>
        <authorList>
            <person name="Zou Y."/>
            <person name="Xue W."/>
            <person name="Luo G."/>
        </authorList>
    </citation>
    <scope>NUCLEOTIDE SEQUENCE [LARGE SCALE GENOMIC DNA]</scope>
    <source>
        <strain evidence="2 3">AM25-21AC</strain>
    </source>
</reference>
<dbReference type="EMBL" id="QRHE01000001">
    <property type="protein sequence ID" value="RHF53447.1"/>
    <property type="molecule type" value="Genomic_DNA"/>
</dbReference>
<accession>A0A414NZW1</accession>